<gene>
    <name evidence="2" type="ORF">ATANTOWER_020392</name>
</gene>
<accession>A0ABU7C8L3</accession>
<name>A0ABU7C8L3_9TELE</name>
<evidence type="ECO:0000256" key="1">
    <source>
        <dbReference type="SAM" id="MobiDB-lite"/>
    </source>
</evidence>
<sequence length="132" mass="14546">MLPLVGIMHKPTLWRTVYSSEKMLQDCGHLVAHFQKPTPSSSLGFHEAKRGSARDLTGIRDPRCADGPWASPQAGGPRRPLLSCRDKAPAARQTSGSWINAAEEESFQTSLKEQQPHPEIGDLVCFRCCCSE</sequence>
<evidence type="ECO:0000313" key="2">
    <source>
        <dbReference type="EMBL" id="MED6259296.1"/>
    </source>
</evidence>
<organism evidence="2 3">
    <name type="scientific">Ataeniobius toweri</name>
    <dbReference type="NCBI Taxonomy" id="208326"/>
    <lineage>
        <taxon>Eukaryota</taxon>
        <taxon>Metazoa</taxon>
        <taxon>Chordata</taxon>
        <taxon>Craniata</taxon>
        <taxon>Vertebrata</taxon>
        <taxon>Euteleostomi</taxon>
        <taxon>Actinopterygii</taxon>
        <taxon>Neopterygii</taxon>
        <taxon>Teleostei</taxon>
        <taxon>Neoteleostei</taxon>
        <taxon>Acanthomorphata</taxon>
        <taxon>Ovalentaria</taxon>
        <taxon>Atherinomorphae</taxon>
        <taxon>Cyprinodontiformes</taxon>
        <taxon>Goodeidae</taxon>
        <taxon>Ataeniobius</taxon>
    </lineage>
</organism>
<proteinExistence type="predicted"/>
<protein>
    <submittedName>
        <fullName evidence="2">Uncharacterized protein</fullName>
    </submittedName>
</protein>
<keyword evidence="3" id="KW-1185">Reference proteome</keyword>
<evidence type="ECO:0000313" key="3">
    <source>
        <dbReference type="Proteomes" id="UP001345963"/>
    </source>
</evidence>
<reference evidence="2 3" key="1">
    <citation type="submission" date="2021-07" db="EMBL/GenBank/DDBJ databases">
        <authorList>
            <person name="Palmer J.M."/>
        </authorList>
    </citation>
    <scope>NUCLEOTIDE SEQUENCE [LARGE SCALE GENOMIC DNA]</scope>
    <source>
        <strain evidence="2 3">AT_MEX2019</strain>
        <tissue evidence="2">Muscle</tissue>
    </source>
</reference>
<dbReference type="Proteomes" id="UP001345963">
    <property type="component" value="Unassembled WGS sequence"/>
</dbReference>
<comment type="caution">
    <text evidence="2">The sequence shown here is derived from an EMBL/GenBank/DDBJ whole genome shotgun (WGS) entry which is preliminary data.</text>
</comment>
<feature type="compositionally biased region" description="Basic and acidic residues" evidence="1">
    <location>
        <begin position="46"/>
        <end position="64"/>
    </location>
</feature>
<dbReference type="EMBL" id="JAHUTI010083001">
    <property type="protein sequence ID" value="MED6259296.1"/>
    <property type="molecule type" value="Genomic_DNA"/>
</dbReference>
<feature type="region of interest" description="Disordered" evidence="1">
    <location>
        <begin position="37"/>
        <end position="115"/>
    </location>
</feature>